<reference evidence="1 2" key="1">
    <citation type="submission" date="2017-02" db="EMBL/GenBank/DDBJ databases">
        <authorList>
            <person name="Peterson S.W."/>
        </authorList>
    </citation>
    <scope>NUCLEOTIDE SEQUENCE [LARGE SCALE GENOMIC DNA]</scope>
    <source>
        <strain evidence="1 2">ATCC 43324</strain>
    </source>
</reference>
<sequence>MDTFPCSTAPRDACSPFLRPSAYFLALKSGLDCGIISMRLHAKTVEIAAQYRRFYRGTQKRATVKGRCMWLERVLQEVTLHNTF</sequence>
<organism evidence="1 2">
    <name type="scientific">Segatella oulorum</name>
    <dbReference type="NCBI Taxonomy" id="28136"/>
    <lineage>
        <taxon>Bacteria</taxon>
        <taxon>Pseudomonadati</taxon>
        <taxon>Bacteroidota</taxon>
        <taxon>Bacteroidia</taxon>
        <taxon>Bacteroidales</taxon>
        <taxon>Prevotellaceae</taxon>
        <taxon>Segatella</taxon>
    </lineage>
</organism>
<evidence type="ECO:0000313" key="1">
    <source>
        <dbReference type="EMBL" id="SJZ64093.1"/>
    </source>
</evidence>
<evidence type="ECO:0000313" key="2">
    <source>
        <dbReference type="Proteomes" id="UP000190065"/>
    </source>
</evidence>
<name>A0A1T4MAQ9_9BACT</name>
<dbReference type="AlphaFoldDB" id="A0A1T4MAQ9"/>
<dbReference type="STRING" id="28136.SAMN02745202_00678"/>
<accession>A0A1T4MAQ9</accession>
<gene>
    <name evidence="1" type="ORF">SAMN02745202_00678</name>
</gene>
<proteinExistence type="predicted"/>
<dbReference type="EMBL" id="FUXK01000006">
    <property type="protein sequence ID" value="SJZ64093.1"/>
    <property type="molecule type" value="Genomic_DNA"/>
</dbReference>
<protein>
    <submittedName>
        <fullName evidence="1">Uncharacterized protein</fullName>
    </submittedName>
</protein>
<dbReference type="Proteomes" id="UP000190065">
    <property type="component" value="Unassembled WGS sequence"/>
</dbReference>